<dbReference type="EMBL" id="JAMQYH010000003">
    <property type="protein sequence ID" value="KAJ1693675.1"/>
    <property type="molecule type" value="Genomic_DNA"/>
</dbReference>
<evidence type="ECO:0000313" key="11">
    <source>
        <dbReference type="EMBL" id="KAJ1693675.1"/>
    </source>
</evidence>
<dbReference type="Proteomes" id="UP001151287">
    <property type="component" value="Unassembled WGS sequence"/>
</dbReference>
<dbReference type="PANTHER" id="PTHR31942:SF49">
    <property type="entry name" value="MLO-LIKE PROTEIN 8"/>
    <property type="match status" value="1"/>
</dbReference>
<comment type="domain">
    <text evidence="8">The C-terminus contains a calmodulin-binding domain, which binds calmodulin in a calcium-dependent fashion.</text>
</comment>
<evidence type="ECO:0000256" key="6">
    <source>
        <dbReference type="ARBA" id="ARBA00023136"/>
    </source>
</evidence>
<dbReference type="GO" id="GO:0005516">
    <property type="term" value="F:calmodulin binding"/>
    <property type="evidence" value="ECO:0007669"/>
    <property type="project" value="UniProtKB-KW"/>
</dbReference>
<feature type="transmembrane region" description="Helical" evidence="10">
    <location>
        <begin position="276"/>
        <end position="297"/>
    </location>
</feature>
<dbReference type="Pfam" id="PF03094">
    <property type="entry name" value="Mlo"/>
    <property type="match status" value="1"/>
</dbReference>
<proteinExistence type="inferred from homology"/>
<reference evidence="11" key="1">
    <citation type="journal article" date="2022" name="Cell">
        <title>Repeat-based holocentromeres influence genome architecture and karyotype evolution.</title>
        <authorList>
            <person name="Hofstatter P.G."/>
            <person name="Thangavel G."/>
            <person name="Lux T."/>
            <person name="Neumann P."/>
            <person name="Vondrak T."/>
            <person name="Novak P."/>
            <person name="Zhang M."/>
            <person name="Costa L."/>
            <person name="Castellani M."/>
            <person name="Scott A."/>
            <person name="Toegelov H."/>
            <person name="Fuchs J."/>
            <person name="Mata-Sucre Y."/>
            <person name="Dias Y."/>
            <person name="Vanzela A.L.L."/>
            <person name="Huettel B."/>
            <person name="Almeida C.C.S."/>
            <person name="Simkova H."/>
            <person name="Souza G."/>
            <person name="Pedrosa-Harand A."/>
            <person name="Macas J."/>
            <person name="Mayer K.F.X."/>
            <person name="Houben A."/>
            <person name="Marques A."/>
        </authorList>
    </citation>
    <scope>NUCLEOTIDE SEQUENCE</scope>
    <source>
        <strain evidence="11">RhyBre1mFocal</strain>
    </source>
</reference>
<evidence type="ECO:0000256" key="2">
    <source>
        <dbReference type="ARBA" id="ARBA00006574"/>
    </source>
</evidence>
<dbReference type="GO" id="GO:0016020">
    <property type="term" value="C:membrane"/>
    <property type="evidence" value="ECO:0007669"/>
    <property type="project" value="UniProtKB-SubCell"/>
</dbReference>
<feature type="compositionally biased region" description="Basic and acidic residues" evidence="9">
    <location>
        <begin position="529"/>
        <end position="542"/>
    </location>
</feature>
<keyword evidence="3 8" id="KW-0812">Transmembrane</keyword>
<gene>
    <name evidence="8" type="primary">MLO</name>
    <name evidence="11" type="ORF">LUZ63_010373</name>
</gene>
<evidence type="ECO:0000256" key="8">
    <source>
        <dbReference type="RuleBase" id="RU280816"/>
    </source>
</evidence>
<comment type="function">
    <text evidence="8">May be involved in modulation of pathogen defense and leaf cell death.</text>
</comment>
<keyword evidence="12" id="KW-1185">Reference proteome</keyword>
<evidence type="ECO:0000256" key="4">
    <source>
        <dbReference type="ARBA" id="ARBA00022821"/>
    </source>
</evidence>
<feature type="compositionally biased region" description="Low complexity" evidence="9">
    <location>
        <begin position="471"/>
        <end position="484"/>
    </location>
</feature>
<evidence type="ECO:0000256" key="10">
    <source>
        <dbReference type="SAM" id="Phobius"/>
    </source>
</evidence>
<evidence type="ECO:0000256" key="9">
    <source>
        <dbReference type="SAM" id="MobiDB-lite"/>
    </source>
</evidence>
<organism evidence="11 12">
    <name type="scientific">Rhynchospora breviuscula</name>
    <dbReference type="NCBI Taxonomy" id="2022672"/>
    <lineage>
        <taxon>Eukaryota</taxon>
        <taxon>Viridiplantae</taxon>
        <taxon>Streptophyta</taxon>
        <taxon>Embryophyta</taxon>
        <taxon>Tracheophyta</taxon>
        <taxon>Spermatophyta</taxon>
        <taxon>Magnoliopsida</taxon>
        <taxon>Liliopsida</taxon>
        <taxon>Poales</taxon>
        <taxon>Cyperaceae</taxon>
        <taxon>Cyperoideae</taxon>
        <taxon>Rhynchosporeae</taxon>
        <taxon>Rhynchospora</taxon>
    </lineage>
</organism>
<evidence type="ECO:0000256" key="1">
    <source>
        <dbReference type="ARBA" id="ARBA00004141"/>
    </source>
</evidence>
<dbReference type="OrthoDB" id="1388414at2759"/>
<accession>A0A9Q0HPZ9</accession>
<feature type="transmembrane region" description="Helical" evidence="10">
    <location>
        <begin position="394"/>
        <end position="422"/>
    </location>
</feature>
<dbReference type="GO" id="GO:0006952">
    <property type="term" value="P:defense response"/>
    <property type="evidence" value="ECO:0007669"/>
    <property type="project" value="UniProtKB-KW"/>
</dbReference>
<evidence type="ECO:0000256" key="7">
    <source>
        <dbReference type="ARBA" id="ARBA00023265"/>
    </source>
</evidence>
<comment type="subcellular location">
    <subcellularLocation>
        <location evidence="1 8">Membrane</location>
        <topology evidence="1 8">Multi-pass membrane protein</topology>
    </subcellularLocation>
</comment>
<keyword evidence="4 8" id="KW-0611">Plant defense</keyword>
<feature type="transmembrane region" description="Helical" evidence="10">
    <location>
        <begin position="64"/>
        <end position="82"/>
    </location>
</feature>
<evidence type="ECO:0000313" key="12">
    <source>
        <dbReference type="Proteomes" id="UP001151287"/>
    </source>
</evidence>
<comment type="similarity">
    <text evidence="2 8">Belongs to the MLO family.</text>
</comment>
<name>A0A9Q0HPZ9_9POAL</name>
<keyword evidence="8" id="KW-0112">Calmodulin-binding</keyword>
<dbReference type="AlphaFoldDB" id="A0A9Q0HPZ9"/>
<feature type="transmembrane region" description="Helical" evidence="10">
    <location>
        <begin position="303"/>
        <end position="324"/>
    </location>
</feature>
<keyword evidence="7 8" id="KW-0568">Pathogenesis-related protein</keyword>
<dbReference type="InterPro" id="IPR004326">
    <property type="entry name" value="Mlo"/>
</dbReference>
<evidence type="ECO:0000256" key="5">
    <source>
        <dbReference type="ARBA" id="ARBA00022989"/>
    </source>
</evidence>
<feature type="region of interest" description="Disordered" evidence="9">
    <location>
        <begin position="511"/>
        <end position="560"/>
    </location>
</feature>
<feature type="transmembrane region" description="Helical" evidence="10">
    <location>
        <begin position="18"/>
        <end position="38"/>
    </location>
</feature>
<feature type="transmembrane region" description="Helical" evidence="10">
    <location>
        <begin position="358"/>
        <end position="382"/>
    </location>
</feature>
<evidence type="ECO:0000256" key="3">
    <source>
        <dbReference type="ARBA" id="ARBA00022692"/>
    </source>
</evidence>
<comment type="caution">
    <text evidence="11">The sequence shown here is derived from an EMBL/GenBank/DDBJ whole genome shotgun (WGS) entry which is preliminary data.</text>
</comment>
<feature type="region of interest" description="Disordered" evidence="9">
    <location>
        <begin position="445"/>
        <end position="486"/>
    </location>
</feature>
<keyword evidence="6 8" id="KW-0472">Membrane</keyword>
<feature type="transmembrane region" description="Helical" evidence="10">
    <location>
        <begin position="151"/>
        <end position="172"/>
    </location>
</feature>
<keyword evidence="5 8" id="KW-1133">Transmembrane helix</keyword>
<sequence>MAGDSGDSTRELYQTPTWAVALICAVMIIISLLMEKGLHHIGEWFKKKNKTALFEALEKVKNELMILGFISLLLVFFQNYIAEICIPESVGNTMLPCRRGSQNNGKSNRRLLWAEIMESGSIRRSLAGAASTVTCKSGKVPLMSTKSLHELHLFIFFLAVVHVVYSASVMALGRLKIRSWKEWEKETISINYEFSTDPSRFRFTHETSFVRQHASFWNRTFILLYIVSFFRQFIRSVRKTDYLTLRHGFINAHLNPGMKFNFQKYIKRSLEDDFKVVVGISPILWACGVIILLLNVYEFQELFWVTLLPLFLILAVGTKLQAIIASMALEIQQRHAVIQGMPLVKLSDHHFWFGKPRLVLFLIHFTLFVNAFQLTYFFWIWYKFGLDSCFHENFGYVIARVCIGFAVHLLCSYITLPLYALVSQMGSHIKMSIFDEQTSKALKKWRDAARKRHKKGSSHSPSVTPSPSPGQSPRTSPRASPASRHLYNYRTMGNARDGMKRSHSDNDISDAEIEMPIGRSELSLQNTPHEVRLDIEEERDGRDDDDFSFVKLGSRKGQSN</sequence>
<protein>
    <recommendedName>
        <fullName evidence="8">MLO-like protein</fullName>
    </recommendedName>
</protein>
<dbReference type="PANTHER" id="PTHR31942">
    <property type="entry name" value="MLO-LIKE PROTEIN 1"/>
    <property type="match status" value="1"/>
</dbReference>